<comment type="caution">
    <text evidence="7">The sequence shown here is derived from an EMBL/GenBank/DDBJ whole genome shotgun (WGS) entry which is preliminary data.</text>
</comment>
<dbReference type="EMBL" id="JANAVB010045219">
    <property type="protein sequence ID" value="KAJ6790511.1"/>
    <property type="molecule type" value="Genomic_DNA"/>
</dbReference>
<comment type="similarity">
    <text evidence="1">Belongs to the peptidase S28 family.</text>
</comment>
<protein>
    <submittedName>
        <fullName evidence="7">Lysosomal Pro-X carboxypeptidase-like</fullName>
    </submittedName>
</protein>
<dbReference type="PANTHER" id="PTHR11010">
    <property type="entry name" value="PROTEASE S28 PRO-X CARBOXYPEPTIDASE-RELATED"/>
    <property type="match status" value="1"/>
</dbReference>
<keyword evidence="2" id="KW-0645">Protease</keyword>
<evidence type="ECO:0000313" key="8">
    <source>
        <dbReference type="Proteomes" id="UP001140949"/>
    </source>
</evidence>
<gene>
    <name evidence="7" type="ORF">M6B38_248880</name>
</gene>
<dbReference type="InterPro" id="IPR029058">
    <property type="entry name" value="AB_hydrolase_fold"/>
</dbReference>
<dbReference type="AlphaFoldDB" id="A0AAX6DFG9"/>
<dbReference type="PANTHER" id="PTHR11010:SF120">
    <property type="entry name" value="LYSOSOMAL PRO-X CARBOXYPEPTIDASE"/>
    <property type="match status" value="1"/>
</dbReference>
<evidence type="ECO:0000313" key="7">
    <source>
        <dbReference type="EMBL" id="KAJ6790511.1"/>
    </source>
</evidence>
<organism evidence="7 8">
    <name type="scientific">Iris pallida</name>
    <name type="common">Sweet iris</name>
    <dbReference type="NCBI Taxonomy" id="29817"/>
    <lineage>
        <taxon>Eukaryota</taxon>
        <taxon>Viridiplantae</taxon>
        <taxon>Streptophyta</taxon>
        <taxon>Embryophyta</taxon>
        <taxon>Tracheophyta</taxon>
        <taxon>Spermatophyta</taxon>
        <taxon>Magnoliopsida</taxon>
        <taxon>Liliopsida</taxon>
        <taxon>Asparagales</taxon>
        <taxon>Iridaceae</taxon>
        <taxon>Iridoideae</taxon>
        <taxon>Irideae</taxon>
        <taxon>Iris</taxon>
    </lineage>
</organism>
<accession>A0AAX6DFG9</accession>
<evidence type="ECO:0000256" key="5">
    <source>
        <dbReference type="ARBA" id="ARBA00023180"/>
    </source>
</evidence>
<dbReference type="Gene3D" id="3.40.50.1820">
    <property type="entry name" value="alpha/beta hydrolase"/>
    <property type="match status" value="1"/>
</dbReference>
<keyword evidence="4" id="KW-0378">Hydrolase</keyword>
<dbReference type="InterPro" id="IPR008758">
    <property type="entry name" value="Peptidase_S28"/>
</dbReference>
<feature type="chain" id="PRO_5043657466" evidence="6">
    <location>
        <begin position="19"/>
        <end position="504"/>
    </location>
</feature>
<dbReference type="GO" id="GO:0070008">
    <property type="term" value="F:serine-type exopeptidase activity"/>
    <property type="evidence" value="ECO:0007669"/>
    <property type="project" value="InterPro"/>
</dbReference>
<evidence type="ECO:0000256" key="3">
    <source>
        <dbReference type="ARBA" id="ARBA00022729"/>
    </source>
</evidence>
<reference evidence="7" key="1">
    <citation type="journal article" date="2023" name="GigaByte">
        <title>Genome assembly of the bearded iris, Iris pallida Lam.</title>
        <authorList>
            <person name="Bruccoleri R.E."/>
            <person name="Oakeley E.J."/>
            <person name="Faust A.M.E."/>
            <person name="Altorfer M."/>
            <person name="Dessus-Babus S."/>
            <person name="Burckhardt D."/>
            <person name="Oertli M."/>
            <person name="Naumann U."/>
            <person name="Petersen F."/>
            <person name="Wong J."/>
        </authorList>
    </citation>
    <scope>NUCLEOTIDE SEQUENCE</scope>
    <source>
        <strain evidence="7">GSM-AAB239-AS_SAM_17_03QT</strain>
    </source>
</reference>
<evidence type="ECO:0000256" key="4">
    <source>
        <dbReference type="ARBA" id="ARBA00022801"/>
    </source>
</evidence>
<feature type="signal peptide" evidence="6">
    <location>
        <begin position="1"/>
        <end position="18"/>
    </location>
</feature>
<keyword evidence="7" id="KW-0121">Carboxypeptidase</keyword>
<keyword evidence="3 6" id="KW-0732">Signal</keyword>
<dbReference type="FunFam" id="1.20.120.980:FF:000001">
    <property type="entry name" value="Dipeptidyl peptidase 7"/>
    <property type="match status" value="1"/>
</dbReference>
<reference evidence="7" key="2">
    <citation type="submission" date="2023-04" db="EMBL/GenBank/DDBJ databases">
        <authorList>
            <person name="Bruccoleri R.E."/>
            <person name="Oakeley E.J."/>
            <person name="Faust A.-M."/>
            <person name="Dessus-Babus S."/>
            <person name="Altorfer M."/>
            <person name="Burckhardt D."/>
            <person name="Oertli M."/>
            <person name="Naumann U."/>
            <person name="Petersen F."/>
            <person name="Wong J."/>
        </authorList>
    </citation>
    <scope>NUCLEOTIDE SEQUENCE</scope>
    <source>
        <strain evidence="7">GSM-AAB239-AS_SAM_17_03QT</strain>
        <tissue evidence="7">Leaf</tissue>
    </source>
</reference>
<evidence type="ECO:0000256" key="6">
    <source>
        <dbReference type="SAM" id="SignalP"/>
    </source>
</evidence>
<evidence type="ECO:0000256" key="2">
    <source>
        <dbReference type="ARBA" id="ARBA00022670"/>
    </source>
</evidence>
<dbReference type="Gene3D" id="1.20.120.980">
    <property type="entry name" value="Serine carboxypeptidase S28, SKS domain"/>
    <property type="match status" value="1"/>
</dbReference>
<dbReference type="Pfam" id="PF05577">
    <property type="entry name" value="Peptidase_S28"/>
    <property type="match status" value="1"/>
</dbReference>
<dbReference type="SUPFAM" id="SSF53474">
    <property type="entry name" value="alpha/beta-Hydrolases"/>
    <property type="match status" value="1"/>
</dbReference>
<dbReference type="Proteomes" id="UP001140949">
    <property type="component" value="Unassembled WGS sequence"/>
</dbReference>
<evidence type="ECO:0000256" key="1">
    <source>
        <dbReference type="ARBA" id="ARBA00011079"/>
    </source>
</evidence>
<keyword evidence="8" id="KW-1185">Reference proteome</keyword>
<dbReference type="GO" id="GO:0004180">
    <property type="term" value="F:carboxypeptidase activity"/>
    <property type="evidence" value="ECO:0007669"/>
    <property type="project" value="UniProtKB-KW"/>
</dbReference>
<dbReference type="InterPro" id="IPR042269">
    <property type="entry name" value="Ser_carbopepase_S28_SKS"/>
</dbReference>
<dbReference type="GO" id="GO:0008239">
    <property type="term" value="F:dipeptidyl-peptidase activity"/>
    <property type="evidence" value="ECO:0007669"/>
    <property type="project" value="TreeGrafter"/>
</dbReference>
<keyword evidence="5" id="KW-0325">Glycoprotein</keyword>
<dbReference type="GO" id="GO:0006508">
    <property type="term" value="P:proteolysis"/>
    <property type="evidence" value="ECO:0007669"/>
    <property type="project" value="UniProtKB-KW"/>
</dbReference>
<sequence length="504" mass="56468">MKPLFLLLLFFSASSASAAKCSYRFPASAHVSEEARNSINSGKVAYKIGYYMQSLDHFNYQPSGNGKFRQKYLVDDRHWAGGPSAPIFVYCGNEADIEWFANNTGFMFDVAPDFKALLLFIEHRYYGESIPFGGDKDVAFANATTLGYLSTTQALADYATLITDLKKNLSSEQSPVVVLGGSYGGMLAAWFRLKYPHVAIGALASSAPILNFLDLASPYTFNNIITNDFKSTSENCYNVIKNSWKEIEEVVGTKEGIKRLGESFKICNGDGWGQFLAEFIEDWLQYALAYVAMTDYPTPSDFLNPLPAYPVKEICRAIDNPTTGNDTFARMYGVMNVYYNQSGRAGKCFDLAQDLGNPAIGQSQWSWQSCTELILPTGGNNNESIFPASTYNFTDEANTCQLRYGIPPRPHWLETEFGGHDIRRALKRFGSNIIFFNGLRDPWSGGGVLKSISKSIIAIVAPEGAHHVDLRFATKDDPAWLRKVRRREMQIIQQWLDQYYKDLK</sequence>
<name>A0AAX6DFG9_IRIPA</name>
<proteinExistence type="inferred from homology"/>